<evidence type="ECO:0000259" key="1">
    <source>
        <dbReference type="Pfam" id="PF09423"/>
    </source>
</evidence>
<dbReference type="eggNOG" id="COG3540">
    <property type="taxonomic scope" value="Bacteria"/>
</dbReference>
<organism evidence="2 3">
    <name type="scientific">Pirellula staleyi (strain ATCC 27377 / DSM 6068 / ICPB 4128)</name>
    <name type="common">Pirella staleyi</name>
    <dbReference type="NCBI Taxonomy" id="530564"/>
    <lineage>
        <taxon>Bacteria</taxon>
        <taxon>Pseudomonadati</taxon>
        <taxon>Planctomycetota</taxon>
        <taxon>Planctomycetia</taxon>
        <taxon>Pirellulales</taxon>
        <taxon>Pirellulaceae</taxon>
        <taxon>Pirellula</taxon>
    </lineage>
</organism>
<proteinExistence type="predicted"/>
<dbReference type="STRING" id="530564.Psta_0813"/>
<gene>
    <name evidence="2" type="ordered locus">Psta_0813</name>
</gene>
<dbReference type="InterPro" id="IPR038607">
    <property type="entry name" value="PhoD-like_sf"/>
</dbReference>
<dbReference type="SUPFAM" id="SSF56300">
    <property type="entry name" value="Metallo-dependent phosphatases"/>
    <property type="match status" value="1"/>
</dbReference>
<dbReference type="AlphaFoldDB" id="D2R6C0"/>
<dbReference type="HOGENOM" id="CLU_041740_3_0_0"/>
<accession>D2R6C0</accession>
<dbReference type="KEGG" id="psl:Psta_0813"/>
<dbReference type="PANTHER" id="PTHR33987:SF1">
    <property type="entry name" value="CALCINEURIN-LIKE METALLO-PHOSPHOESTERASE SUPERFAMILY PROTEIN"/>
    <property type="match status" value="1"/>
</dbReference>
<dbReference type="CDD" id="cd07389">
    <property type="entry name" value="MPP_PhoD"/>
    <property type="match status" value="1"/>
</dbReference>
<dbReference type="Gene3D" id="3.60.21.70">
    <property type="entry name" value="PhoD-like phosphatase"/>
    <property type="match status" value="1"/>
</dbReference>
<dbReference type="InterPro" id="IPR018946">
    <property type="entry name" value="PhoD-like_MPP"/>
</dbReference>
<feature type="domain" description="PhoD-like phosphatase metallophosphatase" evidence="1">
    <location>
        <begin position="164"/>
        <end position="402"/>
    </location>
</feature>
<protein>
    <submittedName>
        <fullName evidence="2">Phosphodiesterase/alkaline phosphatase D-like protein</fullName>
    </submittedName>
</protein>
<dbReference type="PANTHER" id="PTHR33987">
    <property type="entry name" value="CALCINEURIN-LIKE METALLO-PHOSPHOESTERASE SUPERFAMILY PROTEIN"/>
    <property type="match status" value="1"/>
</dbReference>
<dbReference type="InterPro" id="IPR029052">
    <property type="entry name" value="Metallo-depent_PP-like"/>
</dbReference>
<name>D2R6C0_PIRSD</name>
<keyword evidence="3" id="KW-1185">Reference proteome</keyword>
<dbReference type="EMBL" id="CP001848">
    <property type="protein sequence ID" value="ADB15498.1"/>
    <property type="molecule type" value="Genomic_DNA"/>
</dbReference>
<evidence type="ECO:0000313" key="3">
    <source>
        <dbReference type="Proteomes" id="UP000001887"/>
    </source>
</evidence>
<sequence length="465" mass="51244">MFAVLHSVLLMSTAPAPLIPRTRKPRAMSSIDRRTFVAATVAGSMAAALPAELLATESQEPIGPLLGHVDTTKAIVWFRAAAPGPVALQVVSQTSGGEETSKTYRAEALAEHDLCVKFTVVDLAPSTTYEGTIVESAATGKLADPHCQIRTPAAPETPAKVALAFGSCASSTKFFEIWDKIAEVGTDALVLMGDTPYIDKTDLPFNRQCHREFLRIPTLNALARSRPLWGTWDDHDFGGNDTDGKVKNKPQIRQAFCEYRALESFGDGEHGIYTKFRYGGVEVFMIDPRYFSQTEMSPVDPEKPTCVGKKQWEWLLAALEQSTAPFKVLATGMIWDDKENKEKDDWGTYAHERDAIFDFLGEKKISGVILLSGDIHVSRHLKYPTQKRVGYELHECIVSPLHDRIIPSLNIPHPALVWGEPIPNVFLQLTADTTQTPAKLTARWISMSGKQLHAVELTTSDLSAT</sequence>
<reference evidence="2 3" key="1">
    <citation type="journal article" date="2009" name="Stand. Genomic Sci.">
        <title>Complete genome sequence of Pirellula staleyi type strain (ATCC 27377).</title>
        <authorList>
            <person name="Clum A."/>
            <person name="Tindall B.J."/>
            <person name="Sikorski J."/>
            <person name="Ivanova N."/>
            <person name="Mavrommatis K."/>
            <person name="Lucas S."/>
            <person name="Glavina del Rio T."/>
            <person name="Nolan M."/>
            <person name="Chen F."/>
            <person name="Tice H."/>
            <person name="Pitluck S."/>
            <person name="Cheng J.F."/>
            <person name="Chertkov O."/>
            <person name="Brettin T."/>
            <person name="Han C."/>
            <person name="Detter J.C."/>
            <person name="Kuske C."/>
            <person name="Bruce D."/>
            <person name="Goodwin L."/>
            <person name="Ovchinikova G."/>
            <person name="Pati A."/>
            <person name="Mikhailova N."/>
            <person name="Chen A."/>
            <person name="Palaniappan K."/>
            <person name="Land M."/>
            <person name="Hauser L."/>
            <person name="Chang Y.J."/>
            <person name="Jeffries C.D."/>
            <person name="Chain P."/>
            <person name="Rohde M."/>
            <person name="Goker M."/>
            <person name="Bristow J."/>
            <person name="Eisen J.A."/>
            <person name="Markowitz V."/>
            <person name="Hugenholtz P."/>
            <person name="Kyrpides N.C."/>
            <person name="Klenk H.P."/>
            <person name="Lapidus A."/>
        </authorList>
    </citation>
    <scope>NUCLEOTIDE SEQUENCE [LARGE SCALE GENOMIC DNA]</scope>
    <source>
        <strain evidence="3">ATCC 27377 / DSM 6068 / ICPB 4128</strain>
    </source>
</reference>
<dbReference type="Proteomes" id="UP000001887">
    <property type="component" value="Chromosome"/>
</dbReference>
<evidence type="ECO:0000313" key="2">
    <source>
        <dbReference type="EMBL" id="ADB15498.1"/>
    </source>
</evidence>
<dbReference type="Pfam" id="PF09423">
    <property type="entry name" value="PhoD"/>
    <property type="match status" value="1"/>
</dbReference>